<dbReference type="RefSeq" id="WP_127017861.1">
    <property type="nucleotide sequence ID" value="NZ_CP016379.1"/>
</dbReference>
<dbReference type="OrthoDB" id="1803056at2"/>
<evidence type="ECO:0000256" key="1">
    <source>
        <dbReference type="SAM" id="Phobius"/>
    </source>
</evidence>
<protein>
    <recommendedName>
        <fullName evidence="2">Type 4 fimbrial biogenesis protein PilX N-terminal domain-containing protein</fullName>
    </recommendedName>
</protein>
<evidence type="ECO:0000259" key="2">
    <source>
        <dbReference type="Pfam" id="PF14341"/>
    </source>
</evidence>
<sequence length="361" mass="40115">MFSYLQGEDGVTLVLVLIIILLMSVLGAGLLTSSLMENKIIHSLEDQKQAFYLAQAGIEYARYRLQQDLTWRTEGYTENLGEGEFTLTVSDMGEELLQIKSTGTVGQVSKTLKVGVYYTLVRGSDIIEELAQYSVLGGGNLFFKNFTRISGGGNLRSNGDITFQRNVIVDGEIIASGKVKANKIDKNQIKEGEEVYSIPDVDWDQLLENALAEGRYLLDWNSKLFQDGVVNYIDNSVTLSGKPINLNMDGILVIKGDWIVNAKIKIESVEGLMIYVDGMIKFSQNTKIDAAIYATGPIIFSKRTVLNGTIFSKEAVTCKNHTEITLDSSHLYQPIVEQIFISTDSDSDSDCSLTFTYWHES</sequence>
<dbReference type="InterPro" id="IPR025746">
    <property type="entry name" value="PilX_N_dom"/>
</dbReference>
<accession>A0A3S9T232</accession>
<keyword evidence="1" id="KW-0472">Membrane</keyword>
<name>A0A3S9T232_9FIRM</name>
<gene>
    <name evidence="3" type="ORF">BBF96_14575</name>
</gene>
<dbReference type="AlphaFoldDB" id="A0A3S9T232"/>
<feature type="domain" description="Type 4 fimbrial biogenesis protein PilX N-terminal" evidence="2">
    <location>
        <begin position="10"/>
        <end position="59"/>
    </location>
</feature>
<dbReference type="Pfam" id="PF14341">
    <property type="entry name" value="PilX_N"/>
    <property type="match status" value="1"/>
</dbReference>
<feature type="transmembrane region" description="Helical" evidence="1">
    <location>
        <begin position="12"/>
        <end position="31"/>
    </location>
</feature>
<dbReference type="KEGG" id="aft:BBF96_14575"/>
<evidence type="ECO:0000313" key="4">
    <source>
        <dbReference type="Proteomes" id="UP000267250"/>
    </source>
</evidence>
<evidence type="ECO:0000313" key="3">
    <source>
        <dbReference type="EMBL" id="AZR74502.1"/>
    </source>
</evidence>
<keyword evidence="4" id="KW-1185">Reference proteome</keyword>
<keyword evidence="1" id="KW-0812">Transmembrane</keyword>
<proteinExistence type="predicted"/>
<keyword evidence="1" id="KW-1133">Transmembrane helix</keyword>
<reference evidence="3 4" key="1">
    <citation type="submission" date="2016-07" db="EMBL/GenBank/DDBJ databases">
        <title>Genome and transcriptome analysis of iron-reducing fermentative bacteria Anoxybacter fermentans.</title>
        <authorList>
            <person name="Zeng X."/>
            <person name="Shao Z."/>
        </authorList>
    </citation>
    <scope>NUCLEOTIDE SEQUENCE [LARGE SCALE GENOMIC DNA]</scope>
    <source>
        <strain evidence="3 4">DY22613</strain>
    </source>
</reference>
<dbReference type="Proteomes" id="UP000267250">
    <property type="component" value="Chromosome"/>
</dbReference>
<dbReference type="EMBL" id="CP016379">
    <property type="protein sequence ID" value="AZR74502.1"/>
    <property type="molecule type" value="Genomic_DNA"/>
</dbReference>
<organism evidence="3 4">
    <name type="scientific">Anoxybacter fermentans</name>
    <dbReference type="NCBI Taxonomy" id="1323375"/>
    <lineage>
        <taxon>Bacteria</taxon>
        <taxon>Bacillati</taxon>
        <taxon>Bacillota</taxon>
        <taxon>Clostridia</taxon>
        <taxon>Halanaerobiales</taxon>
        <taxon>Anoxybacter</taxon>
    </lineage>
</organism>